<name>A0A9D4BYI5_DREPO</name>
<dbReference type="AlphaFoldDB" id="A0A9D4BYI5"/>
<dbReference type="EMBL" id="JAIWYP010000014">
    <property type="protein sequence ID" value="KAH3713361.1"/>
    <property type="molecule type" value="Genomic_DNA"/>
</dbReference>
<dbReference type="Proteomes" id="UP000828390">
    <property type="component" value="Unassembled WGS sequence"/>
</dbReference>
<reference evidence="1" key="1">
    <citation type="journal article" date="2019" name="bioRxiv">
        <title>The Genome of the Zebra Mussel, Dreissena polymorpha: A Resource for Invasive Species Research.</title>
        <authorList>
            <person name="McCartney M.A."/>
            <person name="Auch B."/>
            <person name="Kono T."/>
            <person name="Mallez S."/>
            <person name="Zhang Y."/>
            <person name="Obille A."/>
            <person name="Becker A."/>
            <person name="Abrahante J.E."/>
            <person name="Garbe J."/>
            <person name="Badalamenti J.P."/>
            <person name="Herman A."/>
            <person name="Mangelson H."/>
            <person name="Liachko I."/>
            <person name="Sullivan S."/>
            <person name="Sone E.D."/>
            <person name="Koren S."/>
            <person name="Silverstein K.A.T."/>
            <person name="Beckman K.B."/>
            <person name="Gohl D.M."/>
        </authorList>
    </citation>
    <scope>NUCLEOTIDE SEQUENCE</scope>
    <source>
        <strain evidence="1">Duluth1</strain>
        <tissue evidence="1">Whole animal</tissue>
    </source>
</reference>
<gene>
    <name evidence="1" type="ORF">DPMN_073151</name>
</gene>
<accession>A0A9D4BYI5</accession>
<evidence type="ECO:0000313" key="2">
    <source>
        <dbReference type="Proteomes" id="UP000828390"/>
    </source>
</evidence>
<evidence type="ECO:0000313" key="1">
    <source>
        <dbReference type="EMBL" id="KAH3713361.1"/>
    </source>
</evidence>
<organism evidence="1 2">
    <name type="scientific">Dreissena polymorpha</name>
    <name type="common">Zebra mussel</name>
    <name type="synonym">Mytilus polymorpha</name>
    <dbReference type="NCBI Taxonomy" id="45954"/>
    <lineage>
        <taxon>Eukaryota</taxon>
        <taxon>Metazoa</taxon>
        <taxon>Spiralia</taxon>
        <taxon>Lophotrochozoa</taxon>
        <taxon>Mollusca</taxon>
        <taxon>Bivalvia</taxon>
        <taxon>Autobranchia</taxon>
        <taxon>Heteroconchia</taxon>
        <taxon>Euheterodonta</taxon>
        <taxon>Imparidentia</taxon>
        <taxon>Neoheterodontei</taxon>
        <taxon>Myida</taxon>
        <taxon>Dreissenoidea</taxon>
        <taxon>Dreissenidae</taxon>
        <taxon>Dreissena</taxon>
    </lineage>
</organism>
<proteinExistence type="predicted"/>
<reference evidence="1" key="2">
    <citation type="submission" date="2020-11" db="EMBL/GenBank/DDBJ databases">
        <authorList>
            <person name="McCartney M.A."/>
            <person name="Auch B."/>
            <person name="Kono T."/>
            <person name="Mallez S."/>
            <person name="Becker A."/>
            <person name="Gohl D.M."/>
            <person name="Silverstein K.A.T."/>
            <person name="Koren S."/>
            <person name="Bechman K.B."/>
            <person name="Herman A."/>
            <person name="Abrahante J.E."/>
            <person name="Garbe J."/>
        </authorList>
    </citation>
    <scope>NUCLEOTIDE SEQUENCE</scope>
    <source>
        <strain evidence="1">Duluth1</strain>
        <tissue evidence="1">Whole animal</tissue>
    </source>
</reference>
<keyword evidence="2" id="KW-1185">Reference proteome</keyword>
<comment type="caution">
    <text evidence="1">The sequence shown here is derived from an EMBL/GenBank/DDBJ whole genome shotgun (WGS) entry which is preliminary data.</text>
</comment>
<sequence>MFDNIQTEDSIMQEFYNAEQTEKENTSECALPLESLMVLACEKEEVQHSKRNILLKQISWKGLRSVKLKNNTRVTYEVATFEALRKKVRIEEDELK</sequence>
<protein>
    <submittedName>
        <fullName evidence="1">Uncharacterized protein</fullName>
    </submittedName>
</protein>